<keyword evidence="3" id="KW-0378">Hydrolase</keyword>
<keyword evidence="2" id="KW-0547">Nucleotide-binding</keyword>
<dbReference type="Pfam" id="PF00270">
    <property type="entry name" value="DEAD"/>
    <property type="match status" value="1"/>
</dbReference>
<dbReference type="GO" id="GO:0045943">
    <property type="term" value="P:positive regulation of transcription by RNA polymerase I"/>
    <property type="evidence" value="ECO:0007669"/>
    <property type="project" value="TreeGrafter"/>
</dbReference>
<keyword evidence="5" id="KW-0067">ATP-binding</keyword>
<evidence type="ECO:0000259" key="8">
    <source>
        <dbReference type="PROSITE" id="PS51194"/>
    </source>
</evidence>
<dbReference type="PANTHER" id="PTHR18934">
    <property type="entry name" value="ATP-DEPENDENT RNA HELICASE"/>
    <property type="match status" value="1"/>
</dbReference>
<organism evidence="9 12">
    <name type="scientific">Adineta ricciae</name>
    <name type="common">Rotifer</name>
    <dbReference type="NCBI Taxonomy" id="249248"/>
    <lineage>
        <taxon>Eukaryota</taxon>
        <taxon>Metazoa</taxon>
        <taxon>Spiralia</taxon>
        <taxon>Gnathifera</taxon>
        <taxon>Rotifera</taxon>
        <taxon>Eurotatoria</taxon>
        <taxon>Bdelloidea</taxon>
        <taxon>Adinetida</taxon>
        <taxon>Adinetidae</taxon>
        <taxon>Adineta</taxon>
    </lineage>
</organism>
<dbReference type="Pfam" id="PF21010">
    <property type="entry name" value="HA2_C"/>
    <property type="match status" value="1"/>
</dbReference>
<evidence type="ECO:0000256" key="3">
    <source>
        <dbReference type="ARBA" id="ARBA00022801"/>
    </source>
</evidence>
<dbReference type="GO" id="GO:0003724">
    <property type="term" value="F:RNA helicase activity"/>
    <property type="evidence" value="ECO:0007669"/>
    <property type="project" value="UniProtKB-EC"/>
</dbReference>
<dbReference type="InterPro" id="IPR027417">
    <property type="entry name" value="P-loop_NTPase"/>
</dbReference>
<dbReference type="SUPFAM" id="SSF52540">
    <property type="entry name" value="P-loop containing nucleoside triphosphate hydrolases"/>
    <property type="match status" value="1"/>
</dbReference>
<name>A0A813YL93_ADIRI</name>
<evidence type="ECO:0000313" key="9">
    <source>
        <dbReference type="EMBL" id="CAF0886288.1"/>
    </source>
</evidence>
<sequence>MVKAPPDHQSLMAVDGQESSSILFKPLTSPSQLPIHSMRKKIVQTVFSNDCCIFLGETGCGKTTQIPRFLYEAREKKLKHMMTKKSQRNKYLICCTQPRRVAAISVAERVSSEVNQKCGELIGYSVRFDEAISRRTKIKYMTDGMLLREALLDPYLRQYSIVILDEAHERTLHTDLLFGIVKQALNYRKNSKKNPLHVLVMSATMNVDLFSNYFNQAPVLYLQGRQYPIDVFHAQEPQTDYIHSTLVTLFQIHRSTPLNEGILIFLTGQDEIDSTCKSIKQIVASGTEALEPIIVLPLYANMTTVKQMLVFKQTSENIRKVIVSTNIGETSITIPGIRHVIDCGRVKTKIFNPQTGLEILKVQHISQAQAWQRTGRAGRECPGTCYRMYTEEEFEQLPSTPIPELLRCNLATAALQILAMGITNISAFDFLSKPDEKSIAAALRELTYLRAIQASTDNTYELTNDGRKMACFPLDPKLSRCLLAASDLDCLEEMLKLVSIMSVDTIFLTSSNLNEKMKMQRQKFTMNEGDHLTLLNVYKSFISNKKNKEWCQANKINRRNLLRACAIRKQLRRICIELQLNIKSCGTKYRLVRQALAQGLFMNVAEYFKENDYRTINDRHIVKIHPSSVLFGAKPSLVVFTELIQTTKRFIRDITVVEPEWLIESNPDYFKTRLSSK</sequence>
<dbReference type="EMBL" id="CAJNOJ010000030">
    <property type="protein sequence ID" value="CAF0886288.1"/>
    <property type="molecule type" value="Genomic_DNA"/>
</dbReference>
<gene>
    <name evidence="9" type="ORF">EDS130_LOCUS9043</name>
    <name evidence="10" type="ORF">XAT740_LOCUS49379</name>
</gene>
<dbReference type="PANTHER" id="PTHR18934:SF118">
    <property type="entry name" value="ATP-DEPENDENT RNA HELICASE DHX33"/>
    <property type="match status" value="1"/>
</dbReference>
<dbReference type="SMART" id="SM00847">
    <property type="entry name" value="HA2"/>
    <property type="match status" value="1"/>
</dbReference>
<feature type="domain" description="Helicase ATP-binding" evidence="7">
    <location>
        <begin position="43"/>
        <end position="223"/>
    </location>
</feature>
<dbReference type="GO" id="GO:0005730">
    <property type="term" value="C:nucleolus"/>
    <property type="evidence" value="ECO:0007669"/>
    <property type="project" value="UniProtKB-ARBA"/>
</dbReference>
<dbReference type="GO" id="GO:0005524">
    <property type="term" value="F:ATP binding"/>
    <property type="evidence" value="ECO:0007669"/>
    <property type="project" value="UniProtKB-KW"/>
</dbReference>
<evidence type="ECO:0000313" key="10">
    <source>
        <dbReference type="EMBL" id="CAF1614633.1"/>
    </source>
</evidence>
<evidence type="ECO:0000256" key="5">
    <source>
        <dbReference type="ARBA" id="ARBA00022840"/>
    </source>
</evidence>
<dbReference type="SMART" id="SM00490">
    <property type="entry name" value="HELICc"/>
    <property type="match status" value="1"/>
</dbReference>
<protein>
    <recommendedName>
        <fullName evidence="1">RNA helicase</fullName>
        <ecNumber evidence="1">3.6.4.13</ecNumber>
    </recommendedName>
</protein>
<evidence type="ECO:0000256" key="6">
    <source>
        <dbReference type="ARBA" id="ARBA00047984"/>
    </source>
</evidence>
<dbReference type="Proteomes" id="UP000663828">
    <property type="component" value="Unassembled WGS sequence"/>
</dbReference>
<dbReference type="Pfam" id="PF00271">
    <property type="entry name" value="Helicase_C"/>
    <property type="match status" value="1"/>
</dbReference>
<proteinExistence type="predicted"/>
<dbReference type="InterPro" id="IPR011545">
    <property type="entry name" value="DEAD/DEAH_box_helicase_dom"/>
</dbReference>
<evidence type="ECO:0000259" key="7">
    <source>
        <dbReference type="PROSITE" id="PS51192"/>
    </source>
</evidence>
<dbReference type="PROSITE" id="PS51194">
    <property type="entry name" value="HELICASE_CTER"/>
    <property type="match status" value="1"/>
</dbReference>
<accession>A0A813YL93</accession>
<dbReference type="InterPro" id="IPR014001">
    <property type="entry name" value="Helicase_ATP-bd"/>
</dbReference>
<keyword evidence="4" id="KW-0347">Helicase</keyword>
<dbReference type="AlphaFoldDB" id="A0A813YL93"/>
<evidence type="ECO:0000256" key="1">
    <source>
        <dbReference type="ARBA" id="ARBA00012552"/>
    </source>
</evidence>
<dbReference type="InterPro" id="IPR001650">
    <property type="entry name" value="Helicase_C-like"/>
</dbReference>
<feature type="domain" description="Helicase C-terminal" evidence="8">
    <location>
        <begin position="248"/>
        <end position="421"/>
    </location>
</feature>
<comment type="caution">
    <text evidence="9">The sequence shown here is derived from an EMBL/GenBank/DDBJ whole genome shotgun (WGS) entry which is preliminary data.</text>
</comment>
<evidence type="ECO:0000256" key="2">
    <source>
        <dbReference type="ARBA" id="ARBA00022741"/>
    </source>
</evidence>
<dbReference type="EMBL" id="CAJNOR010007296">
    <property type="protein sequence ID" value="CAF1614633.1"/>
    <property type="molecule type" value="Genomic_DNA"/>
</dbReference>
<dbReference type="InterPro" id="IPR011709">
    <property type="entry name" value="DEAD-box_helicase_OB_fold"/>
</dbReference>
<evidence type="ECO:0000313" key="12">
    <source>
        <dbReference type="Proteomes" id="UP000663852"/>
    </source>
</evidence>
<dbReference type="InterPro" id="IPR002464">
    <property type="entry name" value="DNA/RNA_helicase_DEAH_CS"/>
</dbReference>
<dbReference type="Gene3D" id="3.40.50.300">
    <property type="entry name" value="P-loop containing nucleotide triphosphate hydrolases"/>
    <property type="match status" value="2"/>
</dbReference>
<reference evidence="9" key="1">
    <citation type="submission" date="2021-02" db="EMBL/GenBank/DDBJ databases">
        <authorList>
            <person name="Nowell W R."/>
        </authorList>
    </citation>
    <scope>NUCLEOTIDE SEQUENCE</scope>
</reference>
<dbReference type="CDD" id="cd18791">
    <property type="entry name" value="SF2_C_RHA"/>
    <property type="match status" value="1"/>
</dbReference>
<dbReference type="InterPro" id="IPR048333">
    <property type="entry name" value="HA2_WH"/>
</dbReference>
<dbReference type="Proteomes" id="UP000663852">
    <property type="component" value="Unassembled WGS sequence"/>
</dbReference>
<dbReference type="PROSITE" id="PS00690">
    <property type="entry name" value="DEAH_ATP_HELICASE"/>
    <property type="match status" value="1"/>
</dbReference>
<dbReference type="Gene3D" id="1.20.120.1080">
    <property type="match status" value="1"/>
</dbReference>
<dbReference type="GO" id="GO:0016787">
    <property type="term" value="F:hydrolase activity"/>
    <property type="evidence" value="ECO:0007669"/>
    <property type="project" value="UniProtKB-KW"/>
</dbReference>
<evidence type="ECO:0000256" key="4">
    <source>
        <dbReference type="ARBA" id="ARBA00022806"/>
    </source>
</evidence>
<dbReference type="OrthoDB" id="10253254at2759"/>
<dbReference type="SMART" id="SM00487">
    <property type="entry name" value="DEXDc"/>
    <property type="match status" value="1"/>
</dbReference>
<dbReference type="Pfam" id="PF07717">
    <property type="entry name" value="OB_NTP_bind"/>
    <property type="match status" value="1"/>
</dbReference>
<dbReference type="InterPro" id="IPR007502">
    <property type="entry name" value="Helicase-assoc_dom"/>
</dbReference>
<dbReference type="FunFam" id="3.40.50.300:FF:000145">
    <property type="entry name" value="probable ATP-dependent RNA helicase DHX40"/>
    <property type="match status" value="1"/>
</dbReference>
<dbReference type="EC" id="3.6.4.13" evidence="1"/>
<evidence type="ECO:0000313" key="11">
    <source>
        <dbReference type="Proteomes" id="UP000663828"/>
    </source>
</evidence>
<keyword evidence="11" id="KW-1185">Reference proteome</keyword>
<dbReference type="PROSITE" id="PS51192">
    <property type="entry name" value="HELICASE_ATP_BIND_1"/>
    <property type="match status" value="1"/>
</dbReference>
<dbReference type="GO" id="GO:0003725">
    <property type="term" value="F:double-stranded RNA binding"/>
    <property type="evidence" value="ECO:0007669"/>
    <property type="project" value="TreeGrafter"/>
</dbReference>
<dbReference type="Pfam" id="PF04408">
    <property type="entry name" value="WHD_HA2"/>
    <property type="match status" value="1"/>
</dbReference>
<comment type="catalytic activity">
    <reaction evidence="6">
        <text>ATP + H2O = ADP + phosphate + H(+)</text>
        <dbReference type="Rhea" id="RHEA:13065"/>
        <dbReference type="ChEBI" id="CHEBI:15377"/>
        <dbReference type="ChEBI" id="CHEBI:15378"/>
        <dbReference type="ChEBI" id="CHEBI:30616"/>
        <dbReference type="ChEBI" id="CHEBI:43474"/>
        <dbReference type="ChEBI" id="CHEBI:456216"/>
        <dbReference type="EC" id="3.6.4.13"/>
    </reaction>
</comment>